<dbReference type="Proteomes" id="UP000054408">
    <property type="component" value="Unassembled WGS sequence"/>
</dbReference>
<evidence type="ECO:0000313" key="2">
    <source>
        <dbReference type="Proteomes" id="UP000054408"/>
    </source>
</evidence>
<name>A0A0L0D6A9_THETB</name>
<reference evidence="1 2" key="1">
    <citation type="submission" date="2010-05" db="EMBL/GenBank/DDBJ databases">
        <title>The Genome Sequence of Thecamonas trahens ATCC 50062.</title>
        <authorList>
            <consortium name="The Broad Institute Genome Sequencing Platform"/>
            <person name="Russ C."/>
            <person name="Cuomo C."/>
            <person name="Shea T."/>
            <person name="Young S.K."/>
            <person name="Zeng Q."/>
            <person name="Koehrsen M."/>
            <person name="Haas B."/>
            <person name="Borodovsky M."/>
            <person name="Guigo R."/>
            <person name="Alvarado L."/>
            <person name="Berlin A."/>
            <person name="Bochicchio J."/>
            <person name="Borenstein D."/>
            <person name="Chapman S."/>
            <person name="Chen Z."/>
            <person name="Freedman E."/>
            <person name="Gellesch M."/>
            <person name="Goldberg J."/>
            <person name="Griggs A."/>
            <person name="Gujja S."/>
            <person name="Heilman E."/>
            <person name="Heiman D."/>
            <person name="Hepburn T."/>
            <person name="Howarth C."/>
            <person name="Jen D."/>
            <person name="Larson L."/>
            <person name="Mehta T."/>
            <person name="Park D."/>
            <person name="Pearson M."/>
            <person name="Roberts A."/>
            <person name="Saif S."/>
            <person name="Shenoy N."/>
            <person name="Sisk P."/>
            <person name="Stolte C."/>
            <person name="Sykes S."/>
            <person name="Thomson T."/>
            <person name="Walk T."/>
            <person name="White J."/>
            <person name="Yandava C."/>
            <person name="Burger G."/>
            <person name="Gray M.W."/>
            <person name="Holland P.W.H."/>
            <person name="King N."/>
            <person name="Lang F.B.F."/>
            <person name="Roger A.J."/>
            <person name="Ruiz-Trillo I."/>
            <person name="Lander E."/>
            <person name="Nusbaum C."/>
        </authorList>
    </citation>
    <scope>NUCLEOTIDE SEQUENCE [LARGE SCALE GENOMIC DNA]</scope>
    <source>
        <strain evidence="1 2">ATCC 50062</strain>
    </source>
</reference>
<organism evidence="1 2">
    <name type="scientific">Thecamonas trahens ATCC 50062</name>
    <dbReference type="NCBI Taxonomy" id="461836"/>
    <lineage>
        <taxon>Eukaryota</taxon>
        <taxon>Apusozoa</taxon>
        <taxon>Apusomonadida</taxon>
        <taxon>Apusomonadidae</taxon>
        <taxon>Thecamonas</taxon>
    </lineage>
</organism>
<protein>
    <recommendedName>
        <fullName evidence="3">Pyruvate kinase barrel domain-containing protein</fullName>
    </recommendedName>
</protein>
<dbReference type="EMBL" id="GL349447">
    <property type="protein sequence ID" value="KNC47591.1"/>
    <property type="molecule type" value="Genomic_DNA"/>
</dbReference>
<evidence type="ECO:0000313" key="1">
    <source>
        <dbReference type="EMBL" id="KNC47591.1"/>
    </source>
</evidence>
<proteinExistence type="predicted"/>
<dbReference type="RefSeq" id="XP_013759521.1">
    <property type="nucleotide sequence ID" value="XM_013904067.1"/>
</dbReference>
<dbReference type="AlphaFoldDB" id="A0A0L0D6A9"/>
<dbReference type="GeneID" id="25562282"/>
<accession>A0A0L0D6A9</accession>
<keyword evidence="2" id="KW-1185">Reference proteome</keyword>
<evidence type="ECO:0008006" key="3">
    <source>
        <dbReference type="Google" id="ProtNLM"/>
    </source>
</evidence>
<sequence length="494" mass="51819">MRPLVTPALRKAVFSLGPACDTPAALRSLFRAPPAALAPVVRLDLARGGWRATSPPPIPRKAAAAAHPAPRALLALYAQLRYHARLADRARAAADGMAAGRTTPLWIDLPDSAPRSACHARLELLPPGSELRLAAGRNNEALFIRGQCAQATLAAARPKDVVVFDGGALTARVTGTSPLGVVSARVLPAPGATSPALPLHAEMGLVRHLKGGQVMDLCPPPSLLWDTVPFAKRLKPEFVSVSAAVLAAEPETLPRLREALAAPTLAAEHEWVEHARGAGTAKRGLAQLPHVRLALRLDSLAGLNALRHAPQLLEAADVLIFDTRAVLAPLIHPSQPNKPPRPAAVADAAAYVEHLADRARASAMPVVRVSHALDSLIHPQATVPAPADLTLLLDELSRDGARGCDALAFTSVASFGSHAEVAAATWGALAAHTASHTRPAGEPVHMHIESWAQVPELLHATAGGAVVHATTPHKTLARQLQLLSFVVPEHVRSV</sequence>
<gene>
    <name evidence="1" type="ORF">AMSG_02616</name>
</gene>